<sequence length="246" mass="25575">MRRMQPRACEGEEAVARYLRLAPAGHPGPTQRVPAPPPAPGPGKHAPVGPSKLSPFLIVLACLILSVLSTIDQYQSLAQNTLFWVARLPSNRTGSRPVPSPNARRTRGDGLNDHRPDQGPYAPNMIRDFSSFQQWVAGIIPQIKGGVGKLDLEARGCEGTGSGTLNLGSCPVPGCREGREFTRRAEDVLTAARGSVSGHAAGGANLLIITAQSGPRQGGLSLPAGSLSVRGEARGAAAGGLCDAGR</sequence>
<evidence type="ECO:0000256" key="1">
    <source>
        <dbReference type="SAM" id="MobiDB-lite"/>
    </source>
</evidence>
<feature type="region of interest" description="Disordered" evidence="1">
    <location>
        <begin position="90"/>
        <end position="116"/>
    </location>
</feature>
<dbReference type="Proteomes" id="UP001152803">
    <property type="component" value="Unassembled WGS sequence"/>
</dbReference>
<dbReference type="EMBL" id="JAFJMO010000017">
    <property type="protein sequence ID" value="KAJ8252628.1"/>
    <property type="molecule type" value="Genomic_DNA"/>
</dbReference>
<dbReference type="AlphaFoldDB" id="A0A9Q1CYP6"/>
<feature type="compositionally biased region" description="Basic and acidic residues" evidence="1">
    <location>
        <begin position="106"/>
        <end position="116"/>
    </location>
</feature>
<proteinExistence type="predicted"/>
<accession>A0A9Q1CYP6</accession>
<comment type="caution">
    <text evidence="2">The sequence shown here is derived from an EMBL/GenBank/DDBJ whole genome shotgun (WGS) entry which is preliminary data.</text>
</comment>
<organism evidence="2 3">
    <name type="scientific">Conger conger</name>
    <name type="common">Conger eel</name>
    <name type="synonym">Muraena conger</name>
    <dbReference type="NCBI Taxonomy" id="82655"/>
    <lineage>
        <taxon>Eukaryota</taxon>
        <taxon>Metazoa</taxon>
        <taxon>Chordata</taxon>
        <taxon>Craniata</taxon>
        <taxon>Vertebrata</taxon>
        <taxon>Euteleostomi</taxon>
        <taxon>Actinopterygii</taxon>
        <taxon>Neopterygii</taxon>
        <taxon>Teleostei</taxon>
        <taxon>Anguilliformes</taxon>
        <taxon>Congridae</taxon>
        <taxon>Conger</taxon>
    </lineage>
</organism>
<gene>
    <name evidence="2" type="ORF">COCON_G00219400</name>
</gene>
<feature type="region of interest" description="Disordered" evidence="1">
    <location>
        <begin position="23"/>
        <end position="47"/>
    </location>
</feature>
<evidence type="ECO:0000313" key="2">
    <source>
        <dbReference type="EMBL" id="KAJ8252628.1"/>
    </source>
</evidence>
<protein>
    <submittedName>
        <fullName evidence="2">Uncharacterized protein</fullName>
    </submittedName>
</protein>
<dbReference type="OrthoDB" id="10659926at2759"/>
<keyword evidence="3" id="KW-1185">Reference proteome</keyword>
<evidence type="ECO:0000313" key="3">
    <source>
        <dbReference type="Proteomes" id="UP001152803"/>
    </source>
</evidence>
<reference evidence="2" key="1">
    <citation type="journal article" date="2023" name="Science">
        <title>Genome structures resolve the early diversification of teleost fishes.</title>
        <authorList>
            <person name="Parey E."/>
            <person name="Louis A."/>
            <person name="Montfort J."/>
            <person name="Bouchez O."/>
            <person name="Roques C."/>
            <person name="Iampietro C."/>
            <person name="Lluch J."/>
            <person name="Castinel A."/>
            <person name="Donnadieu C."/>
            <person name="Desvignes T."/>
            <person name="Floi Bucao C."/>
            <person name="Jouanno E."/>
            <person name="Wen M."/>
            <person name="Mejri S."/>
            <person name="Dirks R."/>
            <person name="Jansen H."/>
            <person name="Henkel C."/>
            <person name="Chen W.J."/>
            <person name="Zahm M."/>
            <person name="Cabau C."/>
            <person name="Klopp C."/>
            <person name="Thompson A.W."/>
            <person name="Robinson-Rechavi M."/>
            <person name="Braasch I."/>
            <person name="Lecointre G."/>
            <person name="Bobe J."/>
            <person name="Postlethwait J.H."/>
            <person name="Berthelot C."/>
            <person name="Roest Crollius H."/>
            <person name="Guiguen Y."/>
        </authorList>
    </citation>
    <scope>NUCLEOTIDE SEQUENCE</scope>
    <source>
        <strain evidence="2">Concon-B</strain>
    </source>
</reference>
<name>A0A9Q1CYP6_CONCO</name>